<feature type="non-terminal residue" evidence="4">
    <location>
        <position position="109"/>
    </location>
</feature>
<dbReference type="GO" id="GO:0033539">
    <property type="term" value="P:fatty acid beta-oxidation using acyl-CoA dehydrogenase"/>
    <property type="evidence" value="ECO:0007669"/>
    <property type="project" value="TreeGrafter"/>
</dbReference>
<dbReference type="EMBL" id="CADCTG010000028">
    <property type="protein sequence ID" value="CAA9214385.1"/>
    <property type="molecule type" value="Genomic_DNA"/>
</dbReference>
<accession>A0A6J4H416</accession>
<keyword evidence="2" id="KW-0249">Electron transport</keyword>
<dbReference type="Pfam" id="PF01012">
    <property type="entry name" value="ETF"/>
    <property type="match status" value="1"/>
</dbReference>
<dbReference type="InterPro" id="IPR001308">
    <property type="entry name" value="ETF_a/FixB"/>
</dbReference>
<proteinExistence type="inferred from homology"/>
<dbReference type="Gene3D" id="3.40.50.620">
    <property type="entry name" value="HUPs"/>
    <property type="match status" value="1"/>
</dbReference>
<gene>
    <name evidence="4" type="ORF">AVDCRST_MAG08-267</name>
</gene>
<dbReference type="PANTHER" id="PTHR43153:SF1">
    <property type="entry name" value="ELECTRON TRANSFER FLAVOPROTEIN SUBUNIT ALPHA, MITOCHONDRIAL"/>
    <property type="match status" value="1"/>
</dbReference>
<dbReference type="InterPro" id="IPR014730">
    <property type="entry name" value="ETF_a/b_N"/>
</dbReference>
<organism evidence="4">
    <name type="scientific">uncultured Acetobacteraceae bacterium</name>
    <dbReference type="NCBI Taxonomy" id="169975"/>
    <lineage>
        <taxon>Bacteria</taxon>
        <taxon>Pseudomonadati</taxon>
        <taxon>Pseudomonadota</taxon>
        <taxon>Alphaproteobacteria</taxon>
        <taxon>Acetobacterales</taxon>
        <taxon>Acetobacteraceae</taxon>
        <taxon>environmental samples</taxon>
    </lineage>
</organism>
<dbReference type="InterPro" id="IPR014729">
    <property type="entry name" value="Rossmann-like_a/b/a_fold"/>
</dbReference>
<protein>
    <submittedName>
        <fullName evidence="4">Electron transfer flavoprotein, alpha subunit</fullName>
    </submittedName>
</protein>
<comment type="similarity">
    <text evidence="1">Belongs to the ETF alpha-subunit/FixB family.</text>
</comment>
<evidence type="ECO:0000313" key="4">
    <source>
        <dbReference type="EMBL" id="CAA9214385.1"/>
    </source>
</evidence>
<evidence type="ECO:0000256" key="1">
    <source>
        <dbReference type="ARBA" id="ARBA00005817"/>
    </source>
</evidence>
<dbReference type="GO" id="GO:0050660">
    <property type="term" value="F:flavin adenine dinucleotide binding"/>
    <property type="evidence" value="ECO:0007669"/>
    <property type="project" value="InterPro"/>
</dbReference>
<name>A0A6J4H416_9PROT</name>
<dbReference type="SUPFAM" id="SSF52402">
    <property type="entry name" value="Adenine nucleotide alpha hydrolases-like"/>
    <property type="match status" value="1"/>
</dbReference>
<feature type="domain" description="Electron transfer flavoprotein alpha/beta-subunit N-terminal" evidence="3">
    <location>
        <begin position="3"/>
        <end position="109"/>
    </location>
</feature>
<keyword evidence="2" id="KW-0813">Transport</keyword>
<dbReference type="GO" id="GO:0009055">
    <property type="term" value="F:electron transfer activity"/>
    <property type="evidence" value="ECO:0007669"/>
    <property type="project" value="InterPro"/>
</dbReference>
<sequence>MAVLVLADQTGSEISQPTRSAVAAAGQIDSEVHLLVLGAEGAEAAAKVSGVSKVLKATGPAYEHSLAEPAAALLVSLAHGYTHLLAPASATGKNILPRVAALLDVQILS</sequence>
<dbReference type="PANTHER" id="PTHR43153">
    <property type="entry name" value="ELECTRON TRANSFER FLAVOPROTEIN ALPHA"/>
    <property type="match status" value="1"/>
</dbReference>
<reference evidence="4" key="1">
    <citation type="submission" date="2020-02" db="EMBL/GenBank/DDBJ databases">
        <authorList>
            <person name="Meier V. D."/>
        </authorList>
    </citation>
    <scope>NUCLEOTIDE SEQUENCE</scope>
    <source>
        <strain evidence="4">AVDCRST_MAG08</strain>
    </source>
</reference>
<evidence type="ECO:0000256" key="2">
    <source>
        <dbReference type="ARBA" id="ARBA00022982"/>
    </source>
</evidence>
<dbReference type="AlphaFoldDB" id="A0A6J4H416"/>
<evidence type="ECO:0000259" key="3">
    <source>
        <dbReference type="Pfam" id="PF01012"/>
    </source>
</evidence>